<dbReference type="InterPro" id="IPR016641">
    <property type="entry name" value="EGD2/NACA0like"/>
</dbReference>
<dbReference type="InterPro" id="IPR038187">
    <property type="entry name" value="NAC_A/B_dom_sf"/>
</dbReference>
<dbReference type="OMA" id="CCISRRY"/>
<dbReference type="eggNOG" id="KOG2239">
    <property type="taxonomic scope" value="Eukaryota"/>
</dbReference>
<dbReference type="CDD" id="cd14278">
    <property type="entry name" value="UBA_NAC_like"/>
    <property type="match status" value="1"/>
</dbReference>
<dbReference type="PROSITE" id="PS51151">
    <property type="entry name" value="NAC_AB"/>
    <property type="match status" value="1"/>
</dbReference>
<dbReference type="RefSeq" id="XP_011132375.1">
    <property type="nucleotide sequence ID" value="XM_011134073.1"/>
</dbReference>
<sequence length="177" mass="19389">MSTETKTMPTMDNMSRSEKRAWKSLQRFGLEPVTDITKVEIRRPKDAPVIIDAPRVFKVPGAVPSYVVLGPLRIHNMQQELARTYQMFTQQQALAQSRAAAAQEAAAITADSQAPKTEAAPTEMPAVAAEPEVDTTGLDEEDIRMAVEQTGKTKKVVVETLRAHNGDLVETIMALTA</sequence>
<dbReference type="SMART" id="SM01407">
    <property type="entry name" value="NAC"/>
    <property type="match status" value="1"/>
</dbReference>
<dbReference type="GeneID" id="22914799"/>
<gene>
    <name evidence="3" type="ORF">GNI_135170</name>
</gene>
<dbReference type="Proteomes" id="UP000019763">
    <property type="component" value="Unassembled WGS sequence"/>
</dbReference>
<dbReference type="AlphaFoldDB" id="A0A023B0Y0"/>
<organism evidence="3 4">
    <name type="scientific">Gregarina niphandrodes</name>
    <name type="common">Septate eugregarine</name>
    <dbReference type="NCBI Taxonomy" id="110365"/>
    <lineage>
        <taxon>Eukaryota</taxon>
        <taxon>Sar</taxon>
        <taxon>Alveolata</taxon>
        <taxon>Apicomplexa</taxon>
        <taxon>Conoidasida</taxon>
        <taxon>Gregarinasina</taxon>
        <taxon>Eugregarinorida</taxon>
        <taxon>Gregarinidae</taxon>
        <taxon>Gregarina</taxon>
    </lineage>
</organism>
<comment type="caution">
    <text evidence="3">The sequence shown here is derived from an EMBL/GenBank/DDBJ whole genome shotgun (WGS) entry which is preliminary data.</text>
</comment>
<proteinExistence type="predicted"/>
<dbReference type="PANTHER" id="PTHR21713">
    <property type="entry name" value="NASCENT POLYPEPTIDE ASSOCIATED COMPLEX ALPHA SUBUNIT-RELATED"/>
    <property type="match status" value="1"/>
</dbReference>
<dbReference type="Pfam" id="PF19026">
    <property type="entry name" value="UBA_HYPK"/>
    <property type="match status" value="1"/>
</dbReference>
<protein>
    <submittedName>
        <fullName evidence="3">Nascent polypeptide-associated complex subunit alpha</fullName>
    </submittedName>
</protein>
<dbReference type="InterPro" id="IPR044034">
    <property type="entry name" value="NAC-like_UBA"/>
</dbReference>
<dbReference type="OrthoDB" id="3169036at2759"/>
<dbReference type="CDD" id="cd22054">
    <property type="entry name" value="NAC_NACA"/>
    <property type="match status" value="1"/>
</dbReference>
<accession>A0A023B0Y0</accession>
<feature type="region of interest" description="Disordered" evidence="1">
    <location>
        <begin position="110"/>
        <end position="133"/>
    </location>
</feature>
<name>A0A023B0Y0_GRENI</name>
<feature type="domain" description="NAC-A/B" evidence="2">
    <location>
        <begin position="15"/>
        <end position="81"/>
    </location>
</feature>
<evidence type="ECO:0000313" key="4">
    <source>
        <dbReference type="Proteomes" id="UP000019763"/>
    </source>
</evidence>
<dbReference type="VEuPathDB" id="CryptoDB:GNI_135170"/>
<evidence type="ECO:0000256" key="1">
    <source>
        <dbReference type="SAM" id="MobiDB-lite"/>
    </source>
</evidence>
<dbReference type="InterPro" id="IPR002715">
    <property type="entry name" value="Nas_poly-pep-assoc_cplx_dom"/>
</dbReference>
<reference evidence="3" key="1">
    <citation type="submission" date="2013-12" db="EMBL/GenBank/DDBJ databases">
        <authorList>
            <person name="Omoto C.K."/>
            <person name="Sibley D."/>
            <person name="Venepally P."/>
            <person name="Hadjithomas M."/>
            <person name="Karamycheva S."/>
            <person name="Brunk B."/>
            <person name="Roos D."/>
            <person name="Caler E."/>
            <person name="Lorenzi H."/>
        </authorList>
    </citation>
    <scope>NUCLEOTIDE SEQUENCE</scope>
</reference>
<dbReference type="GO" id="GO:0005854">
    <property type="term" value="C:nascent polypeptide-associated complex"/>
    <property type="evidence" value="ECO:0007669"/>
    <property type="project" value="InterPro"/>
</dbReference>
<evidence type="ECO:0000259" key="2">
    <source>
        <dbReference type="PROSITE" id="PS51151"/>
    </source>
</evidence>
<dbReference type="Gene3D" id="2.20.70.30">
    <property type="entry name" value="Nascent polypeptide-associated complex domain"/>
    <property type="match status" value="1"/>
</dbReference>
<dbReference type="EMBL" id="AFNH02001000">
    <property type="protein sequence ID" value="EZG46119.1"/>
    <property type="molecule type" value="Genomic_DNA"/>
</dbReference>
<keyword evidence="4" id="KW-1185">Reference proteome</keyword>
<evidence type="ECO:0000313" key="3">
    <source>
        <dbReference type="EMBL" id="EZG46119.1"/>
    </source>
</evidence>
<dbReference type="Pfam" id="PF01849">
    <property type="entry name" value="NAC"/>
    <property type="match status" value="1"/>
</dbReference>
<dbReference type="Gene3D" id="1.10.8.10">
    <property type="entry name" value="DNA helicase RuvA subunit, C-terminal domain"/>
    <property type="match status" value="1"/>
</dbReference>